<dbReference type="GO" id="GO:0005634">
    <property type="term" value="C:nucleus"/>
    <property type="evidence" value="ECO:0007669"/>
    <property type="project" value="UniProtKB-SubCell"/>
</dbReference>
<evidence type="ECO:0000256" key="1">
    <source>
        <dbReference type="ARBA" id="ARBA00004123"/>
    </source>
</evidence>
<dbReference type="STRING" id="6832.A0A553NDW3"/>
<dbReference type="Pfam" id="PF00013">
    <property type="entry name" value="KH_1"/>
    <property type="match status" value="3"/>
</dbReference>
<dbReference type="SMART" id="SM00322">
    <property type="entry name" value="KH"/>
    <property type="match status" value="3"/>
</dbReference>
<evidence type="ECO:0000256" key="3">
    <source>
        <dbReference type="ARBA" id="ARBA00023242"/>
    </source>
</evidence>
<keyword evidence="3" id="KW-0539">Nucleus</keyword>
<keyword evidence="2" id="KW-0677">Repeat</keyword>
<accession>A0A553NDW3</accession>
<dbReference type="CDD" id="cd22397">
    <property type="entry name" value="KH-I_FUBP_rpt2"/>
    <property type="match status" value="1"/>
</dbReference>
<feature type="compositionally biased region" description="Gly residues" evidence="5">
    <location>
        <begin position="153"/>
        <end position="170"/>
    </location>
</feature>
<dbReference type="EMBL" id="VCGU01000458">
    <property type="protein sequence ID" value="TRY63627.1"/>
    <property type="molecule type" value="Genomic_DNA"/>
</dbReference>
<dbReference type="InterPro" id="IPR036612">
    <property type="entry name" value="KH_dom_type_1_sf"/>
</dbReference>
<evidence type="ECO:0000256" key="5">
    <source>
        <dbReference type="SAM" id="MobiDB-lite"/>
    </source>
</evidence>
<dbReference type="InterPro" id="IPR004088">
    <property type="entry name" value="KH_dom_type_1"/>
</dbReference>
<gene>
    <name evidence="7" type="ORF">TCAL_07858</name>
</gene>
<proteinExistence type="predicted"/>
<dbReference type="SUPFAM" id="SSF54791">
    <property type="entry name" value="Eukaryotic type KH-domain (KH-domain type I)"/>
    <property type="match status" value="3"/>
</dbReference>
<keyword evidence="8" id="KW-1185">Reference proteome</keyword>
<dbReference type="AlphaFoldDB" id="A0A553NDW3"/>
<feature type="domain" description="K Homology" evidence="6">
    <location>
        <begin position="301"/>
        <end position="372"/>
    </location>
</feature>
<dbReference type="PROSITE" id="PS50084">
    <property type="entry name" value="KH_TYPE_1"/>
    <property type="match status" value="3"/>
</dbReference>
<evidence type="ECO:0000313" key="8">
    <source>
        <dbReference type="Proteomes" id="UP000318571"/>
    </source>
</evidence>
<dbReference type="CDD" id="cd22396">
    <property type="entry name" value="KH-I_FUBP_rpt1"/>
    <property type="match status" value="1"/>
</dbReference>
<dbReference type="InterPro" id="IPR004087">
    <property type="entry name" value="KH_dom"/>
</dbReference>
<feature type="non-terminal residue" evidence="7">
    <location>
        <position position="1"/>
    </location>
</feature>
<evidence type="ECO:0000313" key="7">
    <source>
        <dbReference type="EMBL" id="TRY63627.1"/>
    </source>
</evidence>
<evidence type="ECO:0000256" key="2">
    <source>
        <dbReference type="ARBA" id="ARBA00022737"/>
    </source>
</evidence>
<evidence type="ECO:0000256" key="4">
    <source>
        <dbReference type="PROSITE-ProRule" id="PRU00117"/>
    </source>
</evidence>
<organism evidence="7 8">
    <name type="scientific">Tigriopus californicus</name>
    <name type="common">Marine copepod</name>
    <dbReference type="NCBI Taxonomy" id="6832"/>
    <lineage>
        <taxon>Eukaryota</taxon>
        <taxon>Metazoa</taxon>
        <taxon>Ecdysozoa</taxon>
        <taxon>Arthropoda</taxon>
        <taxon>Crustacea</taxon>
        <taxon>Multicrustacea</taxon>
        <taxon>Hexanauplia</taxon>
        <taxon>Copepoda</taxon>
        <taxon>Harpacticoida</taxon>
        <taxon>Harpacticidae</taxon>
        <taxon>Tigriopus</taxon>
    </lineage>
</organism>
<dbReference type="Pfam" id="PF09005">
    <property type="entry name" value="FUBP_C"/>
    <property type="match status" value="2"/>
</dbReference>
<evidence type="ECO:0000259" key="6">
    <source>
        <dbReference type="SMART" id="SM00322"/>
    </source>
</evidence>
<sequence length="527" mass="53097">LASKIKAPVVGGDSLSSSSVVAAAPLKRSFDSLSGGEEPLSKRPGIMDMNAMPGGMMAANGVPGGMMAPGGAGGVEAPATEIIMVPDKMVGLIIGRGGEQITRLQAEYGCKIQMAQDSAGQPDRQCTLTGAAVNISQARAAIERIVANEGNGPPRGAGGPGGPGAAPGGGFFEMMVPGHKVGLIIGKGGESIKQLQEQSGAKIVIIQDTPEAAMEKPLRITGSPEAVERAKQLVTEILNQGDERDMGFGGRGRGRGSSMMRGMGGAGTGGRGGFGMPRGRGGPRGGMTGGQWGAPSSEYGGQATEYVQVPSNKCGLVIGKGGETIKNINQSTGAHCEIDKHSAPDAREKTFVIRGSPEAVERAKSMVLEKLGMQGGYGGGAGGYGGGGGAGGSWGGGSSYGGGYDGGAGGVNPQTGQADFSAQWAEYYRTMGMVKEAEAIEASRANASAPAAPAAAAAPGNGAQNGSQDYSAQWAEYYRSIGKLKEAEAIEAQMKQKVGSAPSGTPSYPTQYATASTGYYGGNYVSQ</sequence>
<name>A0A553NDW3_TIGCA</name>
<reference evidence="7 8" key="1">
    <citation type="journal article" date="2018" name="Nat. Ecol. Evol.">
        <title>Genomic signatures of mitonuclear coevolution across populations of Tigriopus californicus.</title>
        <authorList>
            <person name="Barreto F.S."/>
            <person name="Watson E.T."/>
            <person name="Lima T.G."/>
            <person name="Willett C.S."/>
            <person name="Edmands S."/>
            <person name="Li W."/>
            <person name="Burton R.S."/>
        </authorList>
    </citation>
    <scope>NUCLEOTIDE SEQUENCE [LARGE SCALE GENOMIC DNA]</scope>
    <source>
        <strain evidence="7 8">San Diego</strain>
    </source>
</reference>
<dbReference type="PANTHER" id="PTHR10288">
    <property type="entry name" value="KH DOMAIN CONTAINING RNA BINDING PROTEIN"/>
    <property type="match status" value="1"/>
</dbReference>
<keyword evidence="4" id="KW-0694">RNA-binding</keyword>
<comment type="caution">
    <text evidence="7">The sequence shown here is derived from an EMBL/GenBank/DDBJ whole genome shotgun (WGS) entry which is preliminary data.</text>
</comment>
<feature type="domain" description="K Homology" evidence="6">
    <location>
        <begin position="168"/>
        <end position="239"/>
    </location>
</feature>
<dbReference type="GO" id="GO:0003723">
    <property type="term" value="F:RNA binding"/>
    <property type="evidence" value="ECO:0007669"/>
    <property type="project" value="UniProtKB-UniRule"/>
</dbReference>
<dbReference type="OMA" id="QPVHQWA"/>
<dbReference type="Gene3D" id="3.30.1370.10">
    <property type="entry name" value="K Homology domain, type 1"/>
    <property type="match status" value="3"/>
</dbReference>
<protein>
    <recommendedName>
        <fullName evidence="6">K Homology domain-containing protein</fullName>
    </recommendedName>
</protein>
<dbReference type="Proteomes" id="UP000318571">
    <property type="component" value="Chromosome 10"/>
</dbReference>
<dbReference type="GO" id="GO:0006355">
    <property type="term" value="P:regulation of DNA-templated transcription"/>
    <property type="evidence" value="ECO:0007669"/>
    <property type="project" value="InterPro"/>
</dbReference>
<dbReference type="InterPro" id="IPR015096">
    <property type="entry name" value="FUBP_C"/>
</dbReference>
<comment type="subcellular location">
    <subcellularLocation>
        <location evidence="1">Nucleus</location>
    </subcellularLocation>
</comment>
<feature type="domain" description="K Homology" evidence="6">
    <location>
        <begin position="77"/>
        <end position="147"/>
    </location>
</feature>
<feature type="region of interest" description="Disordered" evidence="5">
    <location>
        <begin position="148"/>
        <end position="170"/>
    </location>
</feature>